<comment type="caution">
    <text evidence="11">The sequence shown here is derived from an EMBL/GenBank/DDBJ whole genome shotgun (WGS) entry which is preliminary data.</text>
</comment>
<evidence type="ECO:0000256" key="2">
    <source>
        <dbReference type="ARBA" id="ARBA00022448"/>
    </source>
</evidence>
<evidence type="ECO:0000256" key="3">
    <source>
        <dbReference type="ARBA" id="ARBA00022475"/>
    </source>
</evidence>
<dbReference type="PANTHER" id="PTHR35011">
    <property type="entry name" value="2,3-DIKETO-L-GULONATE TRAP TRANSPORTER SMALL PERMEASE PROTEIN YIAM"/>
    <property type="match status" value="1"/>
</dbReference>
<dbReference type="Pfam" id="PF04290">
    <property type="entry name" value="DctQ"/>
    <property type="match status" value="1"/>
</dbReference>
<dbReference type="GO" id="GO:0005886">
    <property type="term" value="C:plasma membrane"/>
    <property type="evidence" value="ECO:0007669"/>
    <property type="project" value="UniProtKB-SubCell"/>
</dbReference>
<dbReference type="InterPro" id="IPR055348">
    <property type="entry name" value="DctQ"/>
</dbReference>
<keyword evidence="3" id="KW-1003">Cell membrane</keyword>
<comment type="subcellular location">
    <subcellularLocation>
        <location evidence="1 9">Cell inner membrane</location>
        <topology evidence="1 9">Multi-pass membrane protein</topology>
    </subcellularLocation>
</comment>
<reference evidence="12" key="1">
    <citation type="submission" date="2019-01" db="EMBL/GenBank/DDBJ databases">
        <title>Gri0909 isolated from a small marine red alga.</title>
        <authorList>
            <person name="Kim J."/>
            <person name="Jeong S.E."/>
            <person name="Jeon C.O."/>
        </authorList>
    </citation>
    <scope>NUCLEOTIDE SEQUENCE [LARGE SCALE GENOMIC DNA]</scope>
    <source>
        <strain evidence="12">Gri0909</strain>
    </source>
</reference>
<evidence type="ECO:0000259" key="10">
    <source>
        <dbReference type="Pfam" id="PF04290"/>
    </source>
</evidence>
<dbReference type="InterPro" id="IPR007387">
    <property type="entry name" value="TRAP_DctQ"/>
</dbReference>
<comment type="function">
    <text evidence="9">Part of the tripartite ATP-independent periplasmic (TRAP) transport system.</text>
</comment>
<evidence type="ECO:0000256" key="1">
    <source>
        <dbReference type="ARBA" id="ARBA00004429"/>
    </source>
</evidence>
<evidence type="ECO:0000313" key="12">
    <source>
        <dbReference type="Proteomes" id="UP000287447"/>
    </source>
</evidence>
<name>A0A437QQ61_9PROT</name>
<evidence type="ECO:0000256" key="7">
    <source>
        <dbReference type="ARBA" id="ARBA00023136"/>
    </source>
</evidence>
<protein>
    <recommendedName>
        <fullName evidence="9">TRAP transporter small permease protein</fullName>
    </recommendedName>
</protein>
<gene>
    <name evidence="11" type="ORF">EOI86_15755</name>
</gene>
<comment type="similarity">
    <text evidence="8 9">Belongs to the TRAP transporter small permease family.</text>
</comment>
<proteinExistence type="inferred from homology"/>
<evidence type="ECO:0000313" key="11">
    <source>
        <dbReference type="EMBL" id="RVU36635.1"/>
    </source>
</evidence>
<keyword evidence="2 9" id="KW-0813">Transport</keyword>
<feature type="transmembrane region" description="Helical" evidence="9">
    <location>
        <begin position="55"/>
        <end position="71"/>
    </location>
</feature>
<feature type="transmembrane region" description="Helical" evidence="9">
    <location>
        <begin position="142"/>
        <end position="165"/>
    </location>
</feature>
<feature type="transmembrane region" description="Helical" evidence="9">
    <location>
        <begin position="91"/>
        <end position="114"/>
    </location>
</feature>
<dbReference type="AlphaFoldDB" id="A0A437QQ61"/>
<keyword evidence="12" id="KW-1185">Reference proteome</keyword>
<evidence type="ECO:0000256" key="4">
    <source>
        <dbReference type="ARBA" id="ARBA00022519"/>
    </source>
</evidence>
<dbReference type="OrthoDB" id="9794346at2"/>
<dbReference type="PANTHER" id="PTHR35011:SF4">
    <property type="entry name" value="SLL1102 PROTEIN"/>
    <property type="match status" value="1"/>
</dbReference>
<evidence type="ECO:0000256" key="6">
    <source>
        <dbReference type="ARBA" id="ARBA00022989"/>
    </source>
</evidence>
<keyword evidence="5 9" id="KW-0812">Transmembrane</keyword>
<keyword evidence="6 9" id="KW-1133">Transmembrane helix</keyword>
<evidence type="ECO:0000256" key="8">
    <source>
        <dbReference type="ARBA" id="ARBA00038436"/>
    </source>
</evidence>
<accession>A0A437QQ61</accession>
<sequence>METSLRLADFLTRVCDWAARIAAAVMILLVFVIIYDVIGRKFFATGSFILQDLEWHLHGVVAVFAFGYAYTRNAHVRIDVFAHKVSDRFRLWLEFFVVLFLVIPFFAFIAWYGYELAERAFLRGEGANGGRGLPYRWIIKSAIPISAVLTIAGCLAVALRILAVLKRPDLLTDPFIERGLWKR</sequence>
<keyword evidence="7 9" id="KW-0472">Membrane</keyword>
<evidence type="ECO:0000256" key="9">
    <source>
        <dbReference type="RuleBase" id="RU369079"/>
    </source>
</evidence>
<dbReference type="GO" id="GO:0022857">
    <property type="term" value="F:transmembrane transporter activity"/>
    <property type="evidence" value="ECO:0007669"/>
    <property type="project" value="UniProtKB-UniRule"/>
</dbReference>
<keyword evidence="4 9" id="KW-0997">Cell inner membrane</keyword>
<dbReference type="RefSeq" id="WP_127766111.1">
    <property type="nucleotide sequence ID" value="NZ_SADE01000002.1"/>
</dbReference>
<comment type="subunit">
    <text evidence="9">The complex comprises the extracytoplasmic solute receptor protein and the two transmembrane proteins.</text>
</comment>
<organism evidence="11 12">
    <name type="scientific">Hwanghaeella grinnelliae</name>
    <dbReference type="NCBI Taxonomy" id="2500179"/>
    <lineage>
        <taxon>Bacteria</taxon>
        <taxon>Pseudomonadati</taxon>
        <taxon>Pseudomonadota</taxon>
        <taxon>Alphaproteobacteria</taxon>
        <taxon>Rhodospirillales</taxon>
        <taxon>Rhodospirillaceae</taxon>
        <taxon>Hwanghaeella</taxon>
    </lineage>
</organism>
<feature type="transmembrane region" description="Helical" evidence="9">
    <location>
        <begin position="21"/>
        <end position="43"/>
    </location>
</feature>
<dbReference type="EMBL" id="SADE01000002">
    <property type="protein sequence ID" value="RVU36635.1"/>
    <property type="molecule type" value="Genomic_DNA"/>
</dbReference>
<evidence type="ECO:0000256" key="5">
    <source>
        <dbReference type="ARBA" id="ARBA00022692"/>
    </source>
</evidence>
<dbReference type="Proteomes" id="UP000287447">
    <property type="component" value="Unassembled WGS sequence"/>
</dbReference>
<feature type="domain" description="Tripartite ATP-independent periplasmic transporters DctQ component" evidence="10">
    <location>
        <begin position="29"/>
        <end position="162"/>
    </location>
</feature>